<protein>
    <submittedName>
        <fullName evidence="2">Uncharacterized protein</fullName>
    </submittedName>
</protein>
<dbReference type="EMBL" id="KZ679006">
    <property type="protein sequence ID" value="PSS28155.1"/>
    <property type="molecule type" value="Genomic_DNA"/>
</dbReference>
<keyword evidence="3" id="KW-1185">Reference proteome</keyword>
<reference evidence="2 3" key="1">
    <citation type="journal article" date="2018" name="New Phytol.">
        <title>Comparative genomics and transcriptomics depict ericoid mycorrhizal fungi as versatile saprotrophs and plant mutualists.</title>
        <authorList>
            <person name="Martino E."/>
            <person name="Morin E."/>
            <person name="Grelet G.A."/>
            <person name="Kuo A."/>
            <person name="Kohler A."/>
            <person name="Daghino S."/>
            <person name="Barry K.W."/>
            <person name="Cichocki N."/>
            <person name="Clum A."/>
            <person name="Dockter R.B."/>
            <person name="Hainaut M."/>
            <person name="Kuo R.C."/>
            <person name="LaButti K."/>
            <person name="Lindahl B.D."/>
            <person name="Lindquist E.A."/>
            <person name="Lipzen A."/>
            <person name="Khouja H.R."/>
            <person name="Magnuson J."/>
            <person name="Murat C."/>
            <person name="Ohm R.A."/>
            <person name="Singer S.W."/>
            <person name="Spatafora J.W."/>
            <person name="Wang M."/>
            <person name="Veneault-Fourrey C."/>
            <person name="Henrissat B."/>
            <person name="Grigoriev I.V."/>
            <person name="Martin F.M."/>
            <person name="Perotto S."/>
        </authorList>
    </citation>
    <scope>NUCLEOTIDE SEQUENCE [LARGE SCALE GENOMIC DNA]</scope>
    <source>
        <strain evidence="2 3">ATCC 22711</strain>
    </source>
</reference>
<proteinExistence type="predicted"/>
<dbReference type="GeneID" id="36571313"/>
<gene>
    <name evidence="2" type="ORF">M430DRAFT_15385</name>
</gene>
<feature type="region of interest" description="Disordered" evidence="1">
    <location>
        <begin position="216"/>
        <end position="235"/>
    </location>
</feature>
<feature type="region of interest" description="Disordered" evidence="1">
    <location>
        <begin position="313"/>
        <end position="409"/>
    </location>
</feature>
<feature type="compositionally biased region" description="Low complexity" evidence="1">
    <location>
        <begin position="352"/>
        <end position="361"/>
    </location>
</feature>
<feature type="region of interest" description="Disordered" evidence="1">
    <location>
        <begin position="243"/>
        <end position="300"/>
    </location>
</feature>
<feature type="compositionally biased region" description="Polar residues" evidence="1">
    <location>
        <begin position="313"/>
        <end position="351"/>
    </location>
</feature>
<feature type="compositionally biased region" description="Basic and acidic residues" evidence="1">
    <location>
        <begin position="226"/>
        <end position="235"/>
    </location>
</feature>
<dbReference type="InParanoid" id="A0A2T3BFK6"/>
<feature type="compositionally biased region" description="Polar residues" evidence="1">
    <location>
        <begin position="280"/>
        <end position="300"/>
    </location>
</feature>
<dbReference type="Proteomes" id="UP000241818">
    <property type="component" value="Unassembled WGS sequence"/>
</dbReference>
<sequence length="409" mass="45061">MSPNRRTSTTTRKWTNFEKHTLLCLMAKGLHIEDRSKRSDAPGAAKKNAYLEFATALNNSVYKNDFEKDISKREVTRMIDRMLVERKGVVGQGGYMERATRGRITRGLKRLWDRPTKFDYDGSLSEWNLWRKADEMEKRSIVDGRALNQDTASMQGLEWGHEAEDDVTTRSMVDPWKQADIAAASSRVKWPGSNQAAPSAAPNVFQSFKDWNAANSGTAARPATRTGHDSFHKLPRNLRDSSKYAWANPNSQPSSRQIASHSGTSDNSNNPPTGLPSGSRYRSSQNAASYPHSSSQGHISDQTAMNLGLDLASTSSSSQLPDTASSISGSNSMGLFVSSKPQGSSLIENATSSSQSSAQSSPMDIDEPTEDPIPHDTLERLSQQEDKDHEEMAVMKAPKNVEDDIMTDV</sequence>
<feature type="compositionally biased region" description="Basic and acidic residues" evidence="1">
    <location>
        <begin position="372"/>
        <end position="393"/>
    </location>
</feature>
<evidence type="ECO:0000313" key="3">
    <source>
        <dbReference type="Proteomes" id="UP000241818"/>
    </source>
</evidence>
<feature type="compositionally biased region" description="Polar residues" evidence="1">
    <location>
        <begin position="248"/>
        <end position="272"/>
    </location>
</feature>
<name>A0A2T3BFK6_AMORE</name>
<dbReference type="RefSeq" id="XP_024725680.1">
    <property type="nucleotide sequence ID" value="XM_024863232.1"/>
</dbReference>
<dbReference type="OrthoDB" id="3438628at2759"/>
<accession>A0A2T3BFK6</accession>
<dbReference type="AlphaFoldDB" id="A0A2T3BFK6"/>
<evidence type="ECO:0000256" key="1">
    <source>
        <dbReference type="SAM" id="MobiDB-lite"/>
    </source>
</evidence>
<organism evidence="2 3">
    <name type="scientific">Amorphotheca resinae ATCC 22711</name>
    <dbReference type="NCBI Taxonomy" id="857342"/>
    <lineage>
        <taxon>Eukaryota</taxon>
        <taxon>Fungi</taxon>
        <taxon>Dikarya</taxon>
        <taxon>Ascomycota</taxon>
        <taxon>Pezizomycotina</taxon>
        <taxon>Leotiomycetes</taxon>
        <taxon>Helotiales</taxon>
        <taxon>Amorphothecaceae</taxon>
        <taxon>Amorphotheca</taxon>
    </lineage>
</organism>
<evidence type="ECO:0000313" key="2">
    <source>
        <dbReference type="EMBL" id="PSS28155.1"/>
    </source>
</evidence>